<dbReference type="GO" id="GO:0051301">
    <property type="term" value="P:cell division"/>
    <property type="evidence" value="ECO:0007669"/>
    <property type="project" value="UniProtKB-KW"/>
</dbReference>
<keyword evidence="6 9" id="KW-0238">DNA-binding</keyword>
<gene>
    <name evidence="12" type="ORF">KNN_06310</name>
</gene>
<evidence type="ECO:0000256" key="1">
    <source>
        <dbReference type="ARBA" id="ARBA00004496"/>
    </source>
</evidence>
<dbReference type="EMBL" id="AP014865">
    <property type="protein sequence ID" value="BAR87045.1"/>
    <property type="molecule type" value="Genomic_DNA"/>
</dbReference>
<dbReference type="SUPFAM" id="SSF56349">
    <property type="entry name" value="DNA breaking-rejoining enzymes"/>
    <property type="match status" value="1"/>
</dbReference>
<keyword evidence="3" id="KW-0132">Cell division</keyword>
<dbReference type="PANTHER" id="PTHR30349:SF77">
    <property type="entry name" value="TYROSINE RECOMBINASE XERC"/>
    <property type="match status" value="1"/>
</dbReference>
<evidence type="ECO:0000256" key="6">
    <source>
        <dbReference type="ARBA" id="ARBA00023125"/>
    </source>
</evidence>
<dbReference type="InterPro" id="IPR013762">
    <property type="entry name" value="Integrase-like_cat_sf"/>
</dbReference>
<dbReference type="InterPro" id="IPR002104">
    <property type="entry name" value="Integrase_catalytic"/>
</dbReference>
<evidence type="ECO:0000256" key="7">
    <source>
        <dbReference type="ARBA" id="ARBA00023172"/>
    </source>
</evidence>
<reference evidence="12 13" key="1">
    <citation type="submission" date="2015-05" db="EMBL/GenBank/DDBJ databases">
        <title>Whole genome sequence of Bacillus thuringiensis serovar tolworthi Pasteur Institute Standard strain.</title>
        <authorList>
            <person name="Kanda K."/>
            <person name="Nakashima K."/>
            <person name="Nagano Y."/>
        </authorList>
    </citation>
    <scope>NUCLEOTIDE SEQUENCE [LARGE SCALE GENOMIC DNA]</scope>
    <source>
        <strain evidence="12 13">Pasteur Institute Standard strain</strain>
        <plasmid evidence="13">pKK1 DNA</plasmid>
    </source>
</reference>
<dbReference type="GO" id="GO:0015074">
    <property type="term" value="P:DNA integration"/>
    <property type="evidence" value="ECO:0007669"/>
    <property type="project" value="UniProtKB-KW"/>
</dbReference>
<evidence type="ECO:0000256" key="2">
    <source>
        <dbReference type="ARBA" id="ARBA00022490"/>
    </source>
</evidence>
<dbReference type="GO" id="GO:0003677">
    <property type="term" value="F:DNA binding"/>
    <property type="evidence" value="ECO:0007669"/>
    <property type="project" value="UniProtKB-UniRule"/>
</dbReference>
<dbReference type="GO" id="GO:0007059">
    <property type="term" value="P:chromosome segregation"/>
    <property type="evidence" value="ECO:0007669"/>
    <property type="project" value="UniProtKB-KW"/>
</dbReference>
<dbReference type="InterPro" id="IPR044068">
    <property type="entry name" value="CB"/>
</dbReference>
<evidence type="ECO:0000256" key="9">
    <source>
        <dbReference type="PROSITE-ProRule" id="PRU01248"/>
    </source>
</evidence>
<name>A0A9W4A060_BACTO</name>
<dbReference type="InterPro" id="IPR050090">
    <property type="entry name" value="Tyrosine_recombinase_XerCD"/>
</dbReference>
<dbReference type="InterPro" id="IPR010998">
    <property type="entry name" value="Integrase_recombinase_N"/>
</dbReference>
<dbReference type="RefSeq" id="WP_060852568.1">
    <property type="nucleotide sequence ID" value="NZ_AP014865.1"/>
</dbReference>
<sequence length="397" mass="46832">MNKKNVKENLLIINNQSEYMDTYVENIKDIVPYLYNNSYVDMVEDKMEVAEKEGKGKYTYLSDIEVIYHFVHLQKDMDEKKNRKEDTKKSYISEILSFCQCMVQHAEEFELDGEEVKQKDSLLKTLQPWHIRKYNSWLKRVENGRNGDTYAVATLAKKTVLIRSFLKHLHVFSYIEKPLHEELQRANVNEQDRPNRDLSYDEVMKILGFYKERGHLVNYTILLALASTGARIQELCTARVKDLHYDGKYWLKVTGKGDKVRELFISEHLYQCICEMRLRRGCQTVLDKGDESPVFINQRGNTYNSKTLSNQVTDMIKKTNLEFLLYRENPVTAHTFRHAFAIMAVEQGNADLYHLMQTLGHENIQTIKIYLEKHMKRKNNVGSLICWFKFYVVYRGV</sequence>
<comment type="subcellular location">
    <subcellularLocation>
        <location evidence="1">Cytoplasm</location>
    </subcellularLocation>
</comment>
<evidence type="ECO:0000256" key="5">
    <source>
        <dbReference type="ARBA" id="ARBA00022908"/>
    </source>
</evidence>
<keyword evidence="2" id="KW-0963">Cytoplasm</keyword>
<protein>
    <submittedName>
        <fullName evidence="12">Integrase-recombinase</fullName>
    </submittedName>
</protein>
<accession>A0A9W4A060</accession>
<dbReference type="CDD" id="cd00397">
    <property type="entry name" value="DNA_BRE_C"/>
    <property type="match status" value="1"/>
</dbReference>
<dbReference type="GO" id="GO:0006310">
    <property type="term" value="P:DNA recombination"/>
    <property type="evidence" value="ECO:0007669"/>
    <property type="project" value="UniProtKB-KW"/>
</dbReference>
<geneLocation type="plasmid" evidence="13">
    <name>pKK1 DNA</name>
</geneLocation>
<dbReference type="PANTHER" id="PTHR30349">
    <property type="entry name" value="PHAGE INTEGRASE-RELATED"/>
    <property type="match status" value="1"/>
</dbReference>
<dbReference type="AlphaFoldDB" id="A0A9W4A060"/>
<evidence type="ECO:0000313" key="12">
    <source>
        <dbReference type="EMBL" id="BAR87045.1"/>
    </source>
</evidence>
<dbReference type="Gene3D" id="1.10.443.10">
    <property type="entry name" value="Intergrase catalytic core"/>
    <property type="match status" value="1"/>
</dbReference>
<evidence type="ECO:0000256" key="3">
    <source>
        <dbReference type="ARBA" id="ARBA00022618"/>
    </source>
</evidence>
<keyword evidence="5" id="KW-0229">DNA integration</keyword>
<dbReference type="Pfam" id="PF00589">
    <property type="entry name" value="Phage_integrase"/>
    <property type="match status" value="1"/>
</dbReference>
<feature type="domain" description="Tyr recombinase" evidence="10">
    <location>
        <begin position="193"/>
        <end position="383"/>
    </location>
</feature>
<feature type="domain" description="Core-binding (CB)" evidence="11">
    <location>
        <begin position="61"/>
        <end position="170"/>
    </location>
</feature>
<dbReference type="Gene3D" id="1.10.150.130">
    <property type="match status" value="1"/>
</dbReference>
<dbReference type="Proteomes" id="UP000055316">
    <property type="component" value="Plasmid pKK1"/>
</dbReference>
<dbReference type="InterPro" id="IPR011010">
    <property type="entry name" value="DNA_brk_join_enz"/>
</dbReference>
<dbReference type="PROSITE" id="PS51898">
    <property type="entry name" value="TYR_RECOMBINASE"/>
    <property type="match status" value="1"/>
</dbReference>
<keyword evidence="8" id="KW-0131">Cell cycle</keyword>
<keyword evidence="12" id="KW-0614">Plasmid</keyword>
<evidence type="ECO:0000256" key="8">
    <source>
        <dbReference type="ARBA" id="ARBA00023306"/>
    </source>
</evidence>
<organism evidence="12 13">
    <name type="scientific">Bacillus thuringiensis subsp. tolworthi</name>
    <dbReference type="NCBI Taxonomy" id="1442"/>
    <lineage>
        <taxon>Bacteria</taxon>
        <taxon>Bacillati</taxon>
        <taxon>Bacillota</taxon>
        <taxon>Bacilli</taxon>
        <taxon>Bacillales</taxon>
        <taxon>Bacillaceae</taxon>
        <taxon>Bacillus</taxon>
        <taxon>Bacillus cereus group</taxon>
    </lineage>
</organism>
<keyword evidence="4" id="KW-0159">Chromosome partition</keyword>
<evidence type="ECO:0000313" key="13">
    <source>
        <dbReference type="Proteomes" id="UP000055316"/>
    </source>
</evidence>
<evidence type="ECO:0000259" key="11">
    <source>
        <dbReference type="PROSITE" id="PS51900"/>
    </source>
</evidence>
<evidence type="ECO:0000259" key="10">
    <source>
        <dbReference type="PROSITE" id="PS51898"/>
    </source>
</evidence>
<keyword evidence="7" id="KW-0233">DNA recombination</keyword>
<proteinExistence type="predicted"/>
<dbReference type="GO" id="GO:0005737">
    <property type="term" value="C:cytoplasm"/>
    <property type="evidence" value="ECO:0007669"/>
    <property type="project" value="UniProtKB-SubCell"/>
</dbReference>
<evidence type="ECO:0000256" key="4">
    <source>
        <dbReference type="ARBA" id="ARBA00022829"/>
    </source>
</evidence>
<dbReference type="PROSITE" id="PS51900">
    <property type="entry name" value="CB"/>
    <property type="match status" value="1"/>
</dbReference>